<comment type="caution">
    <text evidence="2">The sequence shown here is derived from an EMBL/GenBank/DDBJ whole genome shotgun (WGS) entry which is preliminary data.</text>
</comment>
<evidence type="ECO:0000256" key="1">
    <source>
        <dbReference type="SAM" id="MobiDB-lite"/>
    </source>
</evidence>
<feature type="region of interest" description="Disordered" evidence="1">
    <location>
        <begin position="258"/>
        <end position="351"/>
    </location>
</feature>
<evidence type="ECO:0000313" key="2">
    <source>
        <dbReference type="EMBL" id="ORY12201.1"/>
    </source>
</evidence>
<feature type="region of interest" description="Disordered" evidence="1">
    <location>
        <begin position="441"/>
        <end position="461"/>
    </location>
</feature>
<accession>A0A1Y1ZPM4</accession>
<dbReference type="EMBL" id="MCFA01000053">
    <property type="protein sequence ID" value="ORY12201.1"/>
    <property type="molecule type" value="Genomic_DNA"/>
</dbReference>
<protein>
    <submittedName>
        <fullName evidence="2">Uncharacterized protein</fullName>
    </submittedName>
</protein>
<organism evidence="2 3">
    <name type="scientific">Clohesyomyces aquaticus</name>
    <dbReference type="NCBI Taxonomy" id="1231657"/>
    <lineage>
        <taxon>Eukaryota</taxon>
        <taxon>Fungi</taxon>
        <taxon>Dikarya</taxon>
        <taxon>Ascomycota</taxon>
        <taxon>Pezizomycotina</taxon>
        <taxon>Dothideomycetes</taxon>
        <taxon>Pleosporomycetidae</taxon>
        <taxon>Pleosporales</taxon>
        <taxon>Lindgomycetaceae</taxon>
        <taxon>Clohesyomyces</taxon>
    </lineage>
</organism>
<dbReference type="AlphaFoldDB" id="A0A1Y1ZPM4"/>
<keyword evidence="3" id="KW-1185">Reference proteome</keyword>
<evidence type="ECO:0000313" key="3">
    <source>
        <dbReference type="Proteomes" id="UP000193144"/>
    </source>
</evidence>
<dbReference type="OrthoDB" id="3799389at2759"/>
<gene>
    <name evidence="2" type="ORF">BCR34DRAFT_304968</name>
</gene>
<feature type="region of interest" description="Disordered" evidence="1">
    <location>
        <begin position="1"/>
        <end position="30"/>
    </location>
</feature>
<proteinExistence type="predicted"/>
<dbReference type="Proteomes" id="UP000193144">
    <property type="component" value="Unassembled WGS sequence"/>
</dbReference>
<feature type="compositionally biased region" description="Polar residues" evidence="1">
    <location>
        <begin position="282"/>
        <end position="301"/>
    </location>
</feature>
<sequence length="574" mass="64082">MSEPKTPLPDEQTSTRSVPEVWSVTGPDEAPYLMTNSREPPFSGPHTAVFNGGKFFNRWYMHIPRNLSSRQMSNAQKNISDCCDFEWDWGNENDERARVRVAPSTEQWQETINFYQQQRKDADAWEALFGPEPELDGEIVNSPPRVPVWDKWPIKPFTKTKALDETLLRNGNDWEHVVDDNDLPRFIDLNHNKLPNQGRDEWDSNRESAFAFLMDREGSLSVVEYSSADSGPIPVDWDDIGRRREKWLKQREANRTLSTGEILSDDKNVSPFPEPPRGYIGTTISLSGSGPSNASTVSLPQDSDGDGVPHAYLNTGYRGKARDSASDGRSANSGSTSLSVGMGDGSDFDDEEFGTIIDLTATEGSNTNLQIPAMMLGSEHENNYSDQVPKSVQPAARNDAEDWEDVMSDEDNDFGAEGMQASYVEDDSGIMISASSPYAPVSSPHYGPDRASEVTPSPELEDIYESGGGAEQLELNYRSDSLQRGVTETRSKTTPERTTVIKAVSPQVEGDSALDIEYDRSELVNFQEIVTGRSLGKATYKLPSYREKVQAYRQPQDKPEEKIYQARTPRRIVC</sequence>
<name>A0A1Y1ZPM4_9PLEO</name>
<feature type="compositionally biased region" description="Polar residues" evidence="1">
    <location>
        <begin position="327"/>
        <end position="339"/>
    </location>
</feature>
<reference evidence="2 3" key="1">
    <citation type="submission" date="2016-07" db="EMBL/GenBank/DDBJ databases">
        <title>Pervasive Adenine N6-methylation of Active Genes in Fungi.</title>
        <authorList>
            <consortium name="DOE Joint Genome Institute"/>
            <person name="Mondo S.J."/>
            <person name="Dannebaum R.O."/>
            <person name="Kuo R.C."/>
            <person name="Labutti K."/>
            <person name="Haridas S."/>
            <person name="Kuo A."/>
            <person name="Salamov A."/>
            <person name="Ahrendt S.R."/>
            <person name="Lipzen A."/>
            <person name="Sullivan W."/>
            <person name="Andreopoulos W.B."/>
            <person name="Clum A."/>
            <person name="Lindquist E."/>
            <person name="Daum C."/>
            <person name="Ramamoorthy G.K."/>
            <person name="Gryganskyi A."/>
            <person name="Culley D."/>
            <person name="Magnuson J.K."/>
            <person name="James T.Y."/>
            <person name="O'Malley M.A."/>
            <person name="Stajich J.E."/>
            <person name="Spatafora J.W."/>
            <person name="Visel A."/>
            <person name="Grigoriev I.V."/>
        </authorList>
    </citation>
    <scope>NUCLEOTIDE SEQUENCE [LARGE SCALE GENOMIC DNA]</scope>
    <source>
        <strain evidence="2 3">CBS 115471</strain>
    </source>
</reference>